<name>A0A934S1P2_9BACT</name>
<dbReference type="Pfam" id="PF07635">
    <property type="entry name" value="PSCyt1"/>
    <property type="match status" value="1"/>
</dbReference>
<dbReference type="InterPro" id="IPR013043">
    <property type="entry name" value="DUF1595"/>
</dbReference>
<keyword evidence="1" id="KW-0732">Signal</keyword>
<evidence type="ECO:0000259" key="3">
    <source>
        <dbReference type="Pfam" id="PF07626"/>
    </source>
</evidence>
<dbReference type="InterPro" id="IPR011478">
    <property type="entry name" value="DUF1585"/>
</dbReference>
<feature type="signal peptide" evidence="1">
    <location>
        <begin position="1"/>
        <end position="25"/>
    </location>
</feature>
<evidence type="ECO:0000259" key="2">
    <source>
        <dbReference type="Pfam" id="PF07624"/>
    </source>
</evidence>
<evidence type="ECO:0000259" key="5">
    <source>
        <dbReference type="Pfam" id="PF07631"/>
    </source>
</evidence>
<dbReference type="InterPro" id="IPR036909">
    <property type="entry name" value="Cyt_c-like_dom_sf"/>
</dbReference>
<evidence type="ECO:0000313" key="9">
    <source>
        <dbReference type="Proteomes" id="UP000617628"/>
    </source>
</evidence>
<sequence>MPLSTPFCKTAIGLLALQASVSAWADSSVLQSYRNEVEPIFDNYCYDCHGYGESKGGVTLDEFTKTSILDHDLWKRVLRNTRAEIMPPLEESEGHIPPEEERKAILDWIKRRPFGIDSSNPDPGDLTIQRLNREEYKNTIRDLMGIKFETYANFPADNSGEGFDNIGDLLTLSPMMLEKYLDAAIQIVEEAVPTEPFVMQQNRYDGTEIATLLGIPDGYNSISEKRVHVPLESPVDFSKTLKVQTSGKYKLALDLKTIATSSNDQDSSEQEFTVELIVDEQHRASKRQVFRNGESFDLALDLDLAAGEHTIQLRVSPYSKSENEDAYLLLDQLTFTGPEAKEHWKRPDNYERFFGDGVPQKPEQHPSYTRETLRHFATKAYRRPVDDPTLERLTKMALEVASHESYTLEKGISQAIVAILASPRFLFREEEHLPPASPSEHPLIDEYALASRLSYFFWSTMPDRTLFQLAEAGELRKNLDSQITRMLKDKRSDRFMKNFAGQWLHARDIISVNINRIHVHLRDHPDPEQNHAVKRYFYLRNIPDSQRTPEQKEEYTSTRKIMISLYRKDLPELSWREQNAMREETEQYFEYIIREDRPISEFIDSDYAFLNETTAKHYGIDGVTGRNVRRVNLPENSPRGGVLTQGTLLAYTSNPTRTSPVKRGVFILENILGTPPAAPPPNIPSLEDVASERDLENMSLRDTLAIHREKALCASCHNRMDPLGLALENFNALGIWRDSELDQEIDSSGTLITGESFNSIQELKRILATDRLHDFYHCFAEKMLTYALGRGLDYYDTHTLDQLVETLEQNEGRPSSLFRAIVHSAPFQKTRHPDFQSP</sequence>
<feature type="domain" description="DUF1585" evidence="2">
    <location>
        <begin position="754"/>
        <end position="827"/>
    </location>
</feature>
<dbReference type="SUPFAM" id="SSF46626">
    <property type="entry name" value="Cytochrome c"/>
    <property type="match status" value="1"/>
</dbReference>
<dbReference type="InterPro" id="IPR013039">
    <property type="entry name" value="DUF1588"/>
</dbReference>
<dbReference type="RefSeq" id="WP_200357200.1">
    <property type="nucleotide sequence ID" value="NZ_JAENIL010000038.1"/>
</dbReference>
<dbReference type="GO" id="GO:0020037">
    <property type="term" value="F:heme binding"/>
    <property type="evidence" value="ECO:0007669"/>
    <property type="project" value="InterPro"/>
</dbReference>
<dbReference type="Pfam" id="PF07637">
    <property type="entry name" value="PSD5"/>
    <property type="match status" value="1"/>
</dbReference>
<evidence type="ECO:0000259" key="7">
    <source>
        <dbReference type="Pfam" id="PF07637"/>
    </source>
</evidence>
<evidence type="ECO:0000259" key="6">
    <source>
        <dbReference type="Pfam" id="PF07635"/>
    </source>
</evidence>
<evidence type="ECO:0000313" key="8">
    <source>
        <dbReference type="EMBL" id="MBK1878986.1"/>
    </source>
</evidence>
<evidence type="ECO:0000256" key="1">
    <source>
        <dbReference type="SAM" id="SignalP"/>
    </source>
</evidence>
<dbReference type="Gene3D" id="1.10.760.10">
    <property type="entry name" value="Cytochrome c-like domain"/>
    <property type="match status" value="1"/>
</dbReference>
<dbReference type="GO" id="GO:0009055">
    <property type="term" value="F:electron transfer activity"/>
    <property type="evidence" value="ECO:0007669"/>
    <property type="project" value="InterPro"/>
</dbReference>
<dbReference type="Pfam" id="PF07627">
    <property type="entry name" value="PSCyt3"/>
    <property type="match status" value="1"/>
</dbReference>
<dbReference type="InterPro" id="IPR011429">
    <property type="entry name" value="Cyt_c_Planctomycete-type"/>
</dbReference>
<dbReference type="EMBL" id="JAENIL010000038">
    <property type="protein sequence ID" value="MBK1878986.1"/>
    <property type="molecule type" value="Genomic_DNA"/>
</dbReference>
<dbReference type="Pfam" id="PF07631">
    <property type="entry name" value="PSD4"/>
    <property type="match status" value="1"/>
</dbReference>
<dbReference type="Pfam" id="PF07624">
    <property type="entry name" value="PSD2"/>
    <property type="match status" value="1"/>
</dbReference>
<dbReference type="InterPro" id="IPR013036">
    <property type="entry name" value="DUF1587"/>
</dbReference>
<dbReference type="AlphaFoldDB" id="A0A934S1P2"/>
<feature type="domain" description="Cytochrome C Planctomycete-type" evidence="6">
    <location>
        <begin position="45"/>
        <end position="89"/>
    </location>
</feature>
<evidence type="ECO:0000259" key="4">
    <source>
        <dbReference type="Pfam" id="PF07627"/>
    </source>
</evidence>
<keyword evidence="9" id="KW-1185">Reference proteome</keyword>
<feature type="chain" id="PRO_5037405545" evidence="1">
    <location>
        <begin position="26"/>
        <end position="838"/>
    </location>
</feature>
<proteinExistence type="predicted"/>
<comment type="caution">
    <text evidence="8">The sequence shown here is derived from an EMBL/GenBank/DDBJ whole genome shotgun (WGS) entry which is preliminary data.</text>
</comment>
<dbReference type="InterPro" id="IPR013042">
    <property type="entry name" value="DUF1592"/>
</dbReference>
<protein>
    <submittedName>
        <fullName evidence="8">DUF1592 domain-containing protein</fullName>
    </submittedName>
</protein>
<feature type="domain" description="DUF1588" evidence="4">
    <location>
        <begin position="639"/>
        <end position="740"/>
    </location>
</feature>
<feature type="domain" description="DUF1592" evidence="5">
    <location>
        <begin position="444"/>
        <end position="620"/>
    </location>
</feature>
<organism evidence="8 9">
    <name type="scientific">Pelagicoccus mobilis</name>
    <dbReference type="NCBI Taxonomy" id="415221"/>
    <lineage>
        <taxon>Bacteria</taxon>
        <taxon>Pseudomonadati</taxon>
        <taxon>Verrucomicrobiota</taxon>
        <taxon>Opitutia</taxon>
        <taxon>Puniceicoccales</taxon>
        <taxon>Pelagicoccaceae</taxon>
        <taxon>Pelagicoccus</taxon>
    </lineage>
</organism>
<feature type="domain" description="DUF1587" evidence="3">
    <location>
        <begin position="129"/>
        <end position="192"/>
    </location>
</feature>
<dbReference type="Pfam" id="PF07626">
    <property type="entry name" value="PSD3"/>
    <property type="match status" value="1"/>
</dbReference>
<gene>
    <name evidence="8" type="ORF">JIN87_19030</name>
</gene>
<accession>A0A934S1P2</accession>
<reference evidence="8" key="1">
    <citation type="submission" date="2021-01" db="EMBL/GenBank/DDBJ databases">
        <title>Modified the classification status of verrucomicrobia.</title>
        <authorList>
            <person name="Feng X."/>
        </authorList>
    </citation>
    <scope>NUCLEOTIDE SEQUENCE</scope>
    <source>
        <strain evidence="8">KCTC 13126</strain>
    </source>
</reference>
<feature type="domain" description="DUF1595" evidence="7">
    <location>
        <begin position="369"/>
        <end position="430"/>
    </location>
</feature>
<dbReference type="Proteomes" id="UP000617628">
    <property type="component" value="Unassembled WGS sequence"/>
</dbReference>